<dbReference type="InterPro" id="IPR016181">
    <property type="entry name" value="Acyl_CoA_acyltransferase"/>
</dbReference>
<dbReference type="GO" id="GO:1905502">
    <property type="term" value="F:acetyl-CoA binding"/>
    <property type="evidence" value="ECO:0007669"/>
    <property type="project" value="TreeGrafter"/>
</dbReference>
<evidence type="ECO:0000313" key="2">
    <source>
        <dbReference type="EnsemblMetazoa" id="GPAI038097-PA"/>
    </source>
</evidence>
<sequence>MTSFDSEVAVKTVKVQEEICNCISVAIQYFEKVHTIGAFLSPCCALHRGGSGITQEERNNRDIIMGLPPFNVSGSPFNVVPIHHYPELMKATCALINAEWPRSETARMRSLEASCDTLPCSLVLTTEGFNRVIAHCKLSPIQAKKKACFIESVVVDKSFRGQGFGKLIMKFAEDYCRVVLDLKVIYLSTIDQDGFYERIGYTLCPPISLYGPRHCELPSLKTVNKKYMKKEL</sequence>
<evidence type="ECO:0000313" key="3">
    <source>
        <dbReference type="Proteomes" id="UP000092445"/>
    </source>
</evidence>
<dbReference type="AlphaFoldDB" id="A0A1B0A914"/>
<organism evidence="2 3">
    <name type="scientific">Glossina pallidipes</name>
    <name type="common">Tsetse fly</name>
    <dbReference type="NCBI Taxonomy" id="7398"/>
    <lineage>
        <taxon>Eukaryota</taxon>
        <taxon>Metazoa</taxon>
        <taxon>Ecdysozoa</taxon>
        <taxon>Arthropoda</taxon>
        <taxon>Hexapoda</taxon>
        <taxon>Insecta</taxon>
        <taxon>Pterygota</taxon>
        <taxon>Neoptera</taxon>
        <taxon>Endopterygota</taxon>
        <taxon>Diptera</taxon>
        <taxon>Brachycera</taxon>
        <taxon>Muscomorpha</taxon>
        <taxon>Hippoboscoidea</taxon>
        <taxon>Glossinidae</taxon>
        <taxon>Glossina</taxon>
    </lineage>
</organism>
<dbReference type="SUPFAM" id="SSF55729">
    <property type="entry name" value="Acyl-CoA N-acyltransferases (Nat)"/>
    <property type="match status" value="1"/>
</dbReference>
<dbReference type="VEuPathDB" id="VectorBase:GPAI038097"/>
<accession>A0A1B0A914</accession>
<reference evidence="3" key="1">
    <citation type="submission" date="2014-03" db="EMBL/GenBank/DDBJ databases">
        <authorList>
            <person name="Aksoy S."/>
            <person name="Warren W."/>
            <person name="Wilson R.K."/>
        </authorList>
    </citation>
    <scope>NUCLEOTIDE SEQUENCE [LARGE SCALE GENOMIC DNA]</scope>
    <source>
        <strain evidence="3">IAEA</strain>
    </source>
</reference>
<dbReference type="GO" id="GO:0008080">
    <property type="term" value="F:N-acetyltransferase activity"/>
    <property type="evidence" value="ECO:0007669"/>
    <property type="project" value="InterPro"/>
</dbReference>
<dbReference type="STRING" id="7398.A0A1B0A914"/>
<protein>
    <recommendedName>
        <fullName evidence="1">N-acetyltransferase domain-containing protein</fullName>
    </recommendedName>
</protein>
<name>A0A1B0A914_GLOPL</name>
<dbReference type="Pfam" id="PF00583">
    <property type="entry name" value="Acetyltransf_1"/>
    <property type="match status" value="1"/>
</dbReference>
<dbReference type="InterPro" id="IPR039840">
    <property type="entry name" value="NAA80"/>
</dbReference>
<dbReference type="CDD" id="cd04301">
    <property type="entry name" value="NAT_SF"/>
    <property type="match status" value="1"/>
</dbReference>
<dbReference type="EnsemblMetazoa" id="GPAI038097-RA">
    <property type="protein sequence ID" value="GPAI038097-PA"/>
    <property type="gene ID" value="GPAI038097"/>
</dbReference>
<dbReference type="FunFam" id="3.40.630.30:FF:000076">
    <property type="entry name" value="Blast:N-acetyltransferase 6"/>
    <property type="match status" value="1"/>
</dbReference>
<proteinExistence type="predicted"/>
<reference evidence="2" key="2">
    <citation type="submission" date="2020-05" db="UniProtKB">
        <authorList>
            <consortium name="EnsemblMetazoa"/>
        </authorList>
    </citation>
    <scope>IDENTIFICATION</scope>
    <source>
        <strain evidence="2">IAEA</strain>
    </source>
</reference>
<keyword evidence="3" id="KW-1185">Reference proteome</keyword>
<dbReference type="PANTHER" id="PTHR13538:SF4">
    <property type="entry name" value="N-ALPHA-ACETYLTRANSFERASE 80"/>
    <property type="match status" value="1"/>
</dbReference>
<evidence type="ECO:0000259" key="1">
    <source>
        <dbReference type="PROSITE" id="PS51186"/>
    </source>
</evidence>
<dbReference type="InterPro" id="IPR000182">
    <property type="entry name" value="GNAT_dom"/>
</dbReference>
<dbReference type="PROSITE" id="PS51186">
    <property type="entry name" value="GNAT"/>
    <property type="match status" value="1"/>
</dbReference>
<dbReference type="Proteomes" id="UP000092445">
    <property type="component" value="Unassembled WGS sequence"/>
</dbReference>
<dbReference type="Gene3D" id="3.40.630.30">
    <property type="match status" value="1"/>
</dbReference>
<feature type="domain" description="N-acetyltransferase" evidence="1">
    <location>
        <begin position="80"/>
        <end position="232"/>
    </location>
</feature>
<dbReference type="PANTHER" id="PTHR13538">
    <property type="entry name" value="N-ACETYLTRANSFERASE 6"/>
    <property type="match status" value="1"/>
</dbReference>
<dbReference type="GO" id="GO:0005737">
    <property type="term" value="C:cytoplasm"/>
    <property type="evidence" value="ECO:0007669"/>
    <property type="project" value="TreeGrafter"/>
</dbReference>